<evidence type="ECO:0000256" key="3">
    <source>
        <dbReference type="ARBA" id="ARBA00022692"/>
    </source>
</evidence>
<feature type="transmembrane region" description="Helical" evidence="6">
    <location>
        <begin position="121"/>
        <end position="143"/>
    </location>
</feature>
<sequence>MRRLARDVYAVGRRADVSTLAGALAYFAFVALVPLGVLFVVAIATLVGEPTGSRVLALLAETLEPGVGSLIESNVRDARGRFEATLLGTATLAFGGVRLFQTLERGFASIYGERRGRSRSAALRDVAVVALADGLALAVLGVAGSHLVHGVSDGWVAPVGTVFLFAGLVCAVLPTFAVFPSASVGAREALPGAALSAGSWTLATVAVRWHATTGGPWQYGALGVVVLSLGWLYVGGLVVLVGAALNAVLGGHVDPDEAWHPGDY</sequence>
<reference evidence="7 8" key="1">
    <citation type="submission" date="2018-11" db="EMBL/GenBank/DDBJ databases">
        <title>Genome sequences of Natronomonas sp. CBA1133.</title>
        <authorList>
            <person name="Roh S.W."/>
            <person name="Cha I.-T."/>
        </authorList>
    </citation>
    <scope>NUCLEOTIDE SEQUENCE [LARGE SCALE GENOMIC DNA]</scope>
    <source>
        <strain evidence="7 8">CBA1133</strain>
    </source>
</reference>
<gene>
    <name evidence="7" type="ORF">Nmn1133_11435</name>
</gene>
<evidence type="ECO:0000256" key="6">
    <source>
        <dbReference type="SAM" id="Phobius"/>
    </source>
</evidence>
<keyword evidence="8" id="KW-1185">Reference proteome</keyword>
<evidence type="ECO:0000313" key="7">
    <source>
        <dbReference type="EMBL" id="RNJ27227.1"/>
    </source>
</evidence>
<keyword evidence="2" id="KW-1003">Cell membrane</keyword>
<dbReference type="PANTHER" id="PTHR30213">
    <property type="entry name" value="INNER MEMBRANE PROTEIN YHJD"/>
    <property type="match status" value="1"/>
</dbReference>
<evidence type="ECO:0000256" key="2">
    <source>
        <dbReference type="ARBA" id="ARBA00022475"/>
    </source>
</evidence>
<dbReference type="InterPro" id="IPR017039">
    <property type="entry name" value="Virul_fac_BrkB"/>
</dbReference>
<proteinExistence type="predicted"/>
<dbReference type="Pfam" id="PF03631">
    <property type="entry name" value="Virul_fac_BrkB"/>
    <property type="match status" value="1"/>
</dbReference>
<dbReference type="AlphaFoldDB" id="A0AAJ4RAK7"/>
<keyword evidence="5 6" id="KW-0472">Membrane</keyword>
<comment type="subcellular location">
    <subcellularLocation>
        <location evidence="1">Cell membrane</location>
        <topology evidence="1">Multi-pass membrane protein</topology>
    </subcellularLocation>
</comment>
<evidence type="ECO:0000313" key="8">
    <source>
        <dbReference type="Proteomes" id="UP000270581"/>
    </source>
</evidence>
<dbReference type="EMBL" id="RJJC01000001">
    <property type="protein sequence ID" value="RNJ27227.1"/>
    <property type="molecule type" value="Genomic_DNA"/>
</dbReference>
<name>A0AAJ4RAK7_9EURY</name>
<dbReference type="PANTHER" id="PTHR30213:SF0">
    <property type="entry name" value="UPF0761 MEMBRANE PROTEIN YIHY"/>
    <property type="match status" value="1"/>
</dbReference>
<feature type="transmembrane region" description="Helical" evidence="6">
    <location>
        <begin position="217"/>
        <end position="245"/>
    </location>
</feature>
<feature type="transmembrane region" description="Helical" evidence="6">
    <location>
        <begin position="20"/>
        <end position="47"/>
    </location>
</feature>
<keyword evidence="4 6" id="KW-1133">Transmembrane helix</keyword>
<protein>
    <submittedName>
        <fullName evidence="7">YihY/virulence factor BrkB family protein</fullName>
    </submittedName>
</protein>
<evidence type="ECO:0000256" key="4">
    <source>
        <dbReference type="ARBA" id="ARBA00022989"/>
    </source>
</evidence>
<dbReference type="RefSeq" id="WP_123124485.1">
    <property type="nucleotide sequence ID" value="NZ_RJJC01000001.1"/>
</dbReference>
<evidence type="ECO:0000256" key="5">
    <source>
        <dbReference type="ARBA" id="ARBA00023136"/>
    </source>
</evidence>
<keyword evidence="3 6" id="KW-0812">Transmembrane</keyword>
<dbReference type="PIRSF" id="PIRSF035875">
    <property type="entry name" value="RNase_BN"/>
    <property type="match status" value="1"/>
</dbReference>
<feature type="transmembrane region" description="Helical" evidence="6">
    <location>
        <begin position="189"/>
        <end position="211"/>
    </location>
</feature>
<dbReference type="Proteomes" id="UP000270581">
    <property type="component" value="Unassembled WGS sequence"/>
</dbReference>
<accession>A0AAJ4RAK7</accession>
<dbReference type="GO" id="GO:0005886">
    <property type="term" value="C:plasma membrane"/>
    <property type="evidence" value="ECO:0007669"/>
    <property type="project" value="UniProtKB-SubCell"/>
</dbReference>
<evidence type="ECO:0000256" key="1">
    <source>
        <dbReference type="ARBA" id="ARBA00004651"/>
    </source>
</evidence>
<feature type="transmembrane region" description="Helical" evidence="6">
    <location>
        <begin position="155"/>
        <end position="177"/>
    </location>
</feature>
<organism evidence="7 8">
    <name type="scientific">Halosegnis longus</name>
    <dbReference type="NCBI Taxonomy" id="2216012"/>
    <lineage>
        <taxon>Archaea</taxon>
        <taxon>Methanobacteriati</taxon>
        <taxon>Methanobacteriota</taxon>
        <taxon>Stenosarchaea group</taxon>
        <taxon>Halobacteria</taxon>
        <taxon>Halobacteriales</taxon>
        <taxon>Natronomonadaceae</taxon>
        <taxon>Halosegnis</taxon>
    </lineage>
</organism>
<comment type="caution">
    <text evidence="7">The sequence shown here is derived from an EMBL/GenBank/DDBJ whole genome shotgun (WGS) entry which is preliminary data.</text>
</comment>